<sequence length="184" mass="20653">MTQHDAVLELRSPRLLDFKAFDLPDLAFAADALGWRLEIVLEDIDELPTASAASSIPQAMVMRLRHGRGRTQTQIPLRVVDSFFAGSRALQDARTGQSRTMTLSKSGEARNTMKLQLPEIAEMTDPVARFERRDDGVIFEVYDSTSSEGRKIADLLNEGVRDGSTYKTQRGATWWRLLSNRPQS</sequence>
<organism evidence="1 2">
    <name type="scientific">Sphingomonas immobilis</name>
    <dbReference type="NCBI Taxonomy" id="3063997"/>
    <lineage>
        <taxon>Bacteria</taxon>
        <taxon>Pseudomonadati</taxon>
        <taxon>Pseudomonadota</taxon>
        <taxon>Alphaproteobacteria</taxon>
        <taxon>Sphingomonadales</taxon>
        <taxon>Sphingomonadaceae</taxon>
        <taxon>Sphingomonas</taxon>
    </lineage>
</organism>
<protein>
    <submittedName>
        <fullName evidence="1">Uncharacterized protein</fullName>
    </submittedName>
</protein>
<dbReference type="Proteomes" id="UP001176468">
    <property type="component" value="Unassembled WGS sequence"/>
</dbReference>
<reference evidence="1" key="1">
    <citation type="submission" date="2023-07" db="EMBL/GenBank/DDBJ databases">
        <authorList>
            <person name="Kim M.K."/>
        </authorList>
    </citation>
    <scope>NUCLEOTIDE SEQUENCE</scope>
    <source>
        <strain evidence="1">CA1-15</strain>
    </source>
</reference>
<dbReference type="EMBL" id="JAUQSZ010000011">
    <property type="protein sequence ID" value="MDO7843777.1"/>
    <property type="molecule type" value="Genomic_DNA"/>
</dbReference>
<evidence type="ECO:0000313" key="2">
    <source>
        <dbReference type="Proteomes" id="UP001176468"/>
    </source>
</evidence>
<name>A0ABT9A1S2_9SPHN</name>
<comment type="caution">
    <text evidence="1">The sequence shown here is derived from an EMBL/GenBank/DDBJ whole genome shotgun (WGS) entry which is preliminary data.</text>
</comment>
<gene>
    <name evidence="1" type="ORF">Q5H94_15705</name>
</gene>
<keyword evidence="2" id="KW-1185">Reference proteome</keyword>
<accession>A0ABT9A1S2</accession>
<proteinExistence type="predicted"/>
<dbReference type="RefSeq" id="WP_304562237.1">
    <property type="nucleotide sequence ID" value="NZ_JAUQSZ010000011.1"/>
</dbReference>
<evidence type="ECO:0000313" key="1">
    <source>
        <dbReference type="EMBL" id="MDO7843777.1"/>
    </source>
</evidence>